<keyword evidence="3" id="KW-1185">Reference proteome</keyword>
<protein>
    <recommendedName>
        <fullName evidence="4">DUF4175 domain-containing protein</fullName>
    </recommendedName>
</protein>
<name>A0A2D2D6L0_METT3</name>
<sequence>MKRTNFSSREKSLRDIFAIPLVLAALTVFGLLAALLGDGDGWRVLSWVALAAPIGVILRQAAFGGARRERAVRRRPTERA</sequence>
<evidence type="ECO:0000256" key="1">
    <source>
        <dbReference type="SAM" id="Phobius"/>
    </source>
</evidence>
<accession>A0A2D2D6L0</accession>
<feature type="transmembrane region" description="Helical" evidence="1">
    <location>
        <begin position="12"/>
        <end position="35"/>
    </location>
</feature>
<proteinExistence type="predicted"/>
<evidence type="ECO:0008006" key="4">
    <source>
        <dbReference type="Google" id="ProtNLM"/>
    </source>
</evidence>
<dbReference type="EMBL" id="CP023738">
    <property type="protein sequence ID" value="ATQ70636.1"/>
    <property type="molecule type" value="Genomic_DNA"/>
</dbReference>
<gene>
    <name evidence="2" type="ORF">CQW49_21860</name>
</gene>
<reference evidence="3" key="1">
    <citation type="submission" date="2017-10" db="EMBL/GenBank/DDBJ databases">
        <title>Completed PacBio SMRT sequence of Methylosinus trichosporium OB3b reveals presence of a third large plasmid.</title>
        <authorList>
            <person name="Charles T.C."/>
            <person name="Lynch M.D.J."/>
            <person name="Heil J.R."/>
            <person name="Cheng J."/>
        </authorList>
    </citation>
    <scope>NUCLEOTIDE SEQUENCE [LARGE SCALE GENOMIC DNA]</scope>
    <source>
        <strain evidence="3">OB3b</strain>
        <plasmid evidence="3">pob3b1</plasmid>
    </source>
</reference>
<keyword evidence="2" id="KW-0614">Plasmid</keyword>
<keyword evidence="1" id="KW-0472">Membrane</keyword>
<keyword evidence="1" id="KW-0812">Transmembrane</keyword>
<feature type="transmembrane region" description="Helical" evidence="1">
    <location>
        <begin position="47"/>
        <end position="66"/>
    </location>
</feature>
<evidence type="ECO:0000313" key="2">
    <source>
        <dbReference type="EMBL" id="ATQ70636.1"/>
    </source>
</evidence>
<evidence type="ECO:0000313" key="3">
    <source>
        <dbReference type="Proteomes" id="UP000230709"/>
    </source>
</evidence>
<keyword evidence="1" id="KW-1133">Transmembrane helix</keyword>
<organism evidence="2 3">
    <name type="scientific">Methylosinus trichosporium (strain ATCC 35070 / NCIMB 11131 / UNIQEM 75 / OB3b)</name>
    <dbReference type="NCBI Taxonomy" id="595536"/>
    <lineage>
        <taxon>Bacteria</taxon>
        <taxon>Pseudomonadati</taxon>
        <taxon>Pseudomonadota</taxon>
        <taxon>Alphaproteobacteria</taxon>
        <taxon>Hyphomicrobiales</taxon>
        <taxon>Methylocystaceae</taxon>
        <taxon>Methylosinus</taxon>
    </lineage>
</organism>
<dbReference type="AlphaFoldDB" id="A0A2D2D6L0"/>
<geneLocation type="plasmid" evidence="3">
    <name>pob3b1</name>
</geneLocation>
<dbReference type="KEGG" id="mtw:CQW49_21860"/>
<dbReference type="Proteomes" id="UP000230709">
    <property type="component" value="Plasmid pOB3b1"/>
</dbReference>